<proteinExistence type="predicted"/>
<reference evidence="1 2" key="1">
    <citation type="submission" date="2015-11" db="EMBL/GenBank/DDBJ databases">
        <title>Genomic analysis of 38 Legionella species identifies large and diverse effector repertoires.</title>
        <authorList>
            <person name="Burstein D."/>
            <person name="Amaro F."/>
            <person name="Zusman T."/>
            <person name="Lifshitz Z."/>
            <person name="Cohen O."/>
            <person name="Gilbert J.A."/>
            <person name="Pupko T."/>
            <person name="Shuman H.A."/>
            <person name="Segal G."/>
        </authorList>
    </citation>
    <scope>NUCLEOTIDE SEQUENCE [LARGE SCALE GENOMIC DNA]</scope>
    <source>
        <strain evidence="1 2">PX-1-G2-E2</strain>
    </source>
</reference>
<keyword evidence="2" id="KW-1185">Reference proteome</keyword>
<organism evidence="1 2">
    <name type="scientific">Legionella maceachernii</name>
    <dbReference type="NCBI Taxonomy" id="466"/>
    <lineage>
        <taxon>Bacteria</taxon>
        <taxon>Pseudomonadati</taxon>
        <taxon>Pseudomonadota</taxon>
        <taxon>Gammaproteobacteria</taxon>
        <taxon>Legionellales</taxon>
        <taxon>Legionellaceae</taxon>
        <taxon>Legionella</taxon>
    </lineage>
</organism>
<dbReference type="STRING" id="466.Lmac_0466"/>
<dbReference type="PATRIC" id="fig|466.6.peg.494"/>
<dbReference type="RefSeq" id="WP_058451291.1">
    <property type="nucleotide sequence ID" value="NZ_CAAAIB010000005.1"/>
</dbReference>
<comment type="caution">
    <text evidence="1">The sequence shown here is derived from an EMBL/GenBank/DDBJ whole genome shotgun (WGS) entry which is preliminary data.</text>
</comment>
<evidence type="ECO:0000313" key="1">
    <source>
        <dbReference type="EMBL" id="KTD30650.1"/>
    </source>
</evidence>
<name>A0A0W0WE51_9GAMM</name>
<dbReference type="Proteomes" id="UP000054908">
    <property type="component" value="Unassembled WGS sequence"/>
</dbReference>
<dbReference type="OrthoDB" id="5654032at2"/>
<sequence>MWYAEIISPLLTKITTKEKQGAQEFLLLFFEAFDGLMFKSTRFRGEPHLELILGIVSKLFKKFGEKRPDTISLRTFSRYLLGLTVIYAKKEKDSTEVWNRHFIPLLANKKIIEALGFHGNYVTKINRVERRVLADLKFNLKVNFKRVSALLRKMTPSSLREFFEKAAMVLGINSKFDQFLLRLYNKTHASLDAQTKLTRPELDFSHLLILLADLIDEIETEDNKVVQQTKEFITKLTLVSQMHFLHRTSQSYHDLKRVCLADINNIAMCFMHDSRIKWVLNRLYFSLMKLGLFHICYREETAPLLKDEIHFLMQFEALENAEFDNELSCKARDRLIVMLSDLIGNYLQNKNAIDFRLLCIQCKEAIQKARAEIEKDPKGKLHLQRLEFALIGLGLTYQNRRKKGETDKERKFFNLLNTVETRVAEFKNAMIFYPNENASFYLEKLERFVLILNDQYSAYLLYKNTPGSLKQFTNNIITIITEAKSVGIGLLGSKWKALLVEFEMITNELEIEQRMISSQTKKTALREIHCVETQKITTPNKNEDNFKMQLNKLNELNKILYCKASVNGYYAFSARMIEIIVAVVEISAGLYLENKTESNYQIFKTTCVDVINYFRRNLRVFQKIQEQLILLELAINDLNSTLDQASTSRYHLFQMPRETQSFTSSSHQPLFSV</sequence>
<evidence type="ECO:0000313" key="2">
    <source>
        <dbReference type="Proteomes" id="UP000054908"/>
    </source>
</evidence>
<accession>A0A0W0WE51</accession>
<dbReference type="EMBL" id="LNYL01000010">
    <property type="protein sequence ID" value="KTD30650.1"/>
    <property type="molecule type" value="Genomic_DNA"/>
</dbReference>
<protein>
    <submittedName>
        <fullName evidence="1">DNA repair protein</fullName>
    </submittedName>
</protein>
<dbReference type="AlphaFoldDB" id="A0A0W0WE51"/>
<gene>
    <name evidence="1" type="primary">recN_2</name>
    <name evidence="1" type="ORF">Lmac_0466</name>
</gene>